<name>A0ABV1JXF5_9PSEU</name>
<gene>
    <name evidence="3" type="ORF">WHI96_17725</name>
</gene>
<proteinExistence type="predicted"/>
<dbReference type="Pfam" id="PF13229">
    <property type="entry name" value="Beta_helix"/>
    <property type="match status" value="1"/>
</dbReference>
<keyword evidence="4" id="KW-1185">Reference proteome</keyword>
<comment type="caution">
    <text evidence="3">The sequence shown here is derived from an EMBL/GenBank/DDBJ whole genome shotgun (WGS) entry which is preliminary data.</text>
</comment>
<evidence type="ECO:0000313" key="4">
    <source>
        <dbReference type="Proteomes" id="UP001464923"/>
    </source>
</evidence>
<evidence type="ECO:0000256" key="1">
    <source>
        <dbReference type="SAM" id="MobiDB-lite"/>
    </source>
</evidence>
<reference evidence="3 4" key="1">
    <citation type="submission" date="2024-03" db="EMBL/GenBank/DDBJ databases">
        <title>Draft genome sequence of Pseudonocardia tropica JCM 19149.</title>
        <authorList>
            <person name="Butdee W."/>
            <person name="Duangmal K."/>
        </authorList>
    </citation>
    <scope>NUCLEOTIDE SEQUENCE [LARGE SCALE GENOMIC DNA]</scope>
    <source>
        <strain evidence="3 4">JCM 19149</strain>
    </source>
</reference>
<dbReference type="InterPro" id="IPR006626">
    <property type="entry name" value="PbH1"/>
</dbReference>
<feature type="domain" description="Right handed beta helix" evidence="2">
    <location>
        <begin position="91"/>
        <end position="232"/>
    </location>
</feature>
<protein>
    <submittedName>
        <fullName evidence="3">Right-handed parallel beta-helix repeat-containing protein</fullName>
    </submittedName>
</protein>
<dbReference type="InterPro" id="IPR039448">
    <property type="entry name" value="Beta_helix"/>
</dbReference>
<dbReference type="Gene3D" id="2.160.20.10">
    <property type="entry name" value="Single-stranded right-handed beta-helix, Pectin lyase-like"/>
    <property type="match status" value="1"/>
</dbReference>
<dbReference type="SMART" id="SM00710">
    <property type="entry name" value="PbH1"/>
    <property type="match status" value="6"/>
</dbReference>
<organism evidence="3 4">
    <name type="scientific">Pseudonocardia tropica</name>
    <dbReference type="NCBI Taxonomy" id="681289"/>
    <lineage>
        <taxon>Bacteria</taxon>
        <taxon>Bacillati</taxon>
        <taxon>Actinomycetota</taxon>
        <taxon>Actinomycetes</taxon>
        <taxon>Pseudonocardiales</taxon>
        <taxon>Pseudonocardiaceae</taxon>
        <taxon>Pseudonocardia</taxon>
    </lineage>
</organism>
<accession>A0ABV1JXF5</accession>
<dbReference type="EMBL" id="JBEDNP010000010">
    <property type="protein sequence ID" value="MEQ3540655.1"/>
    <property type="molecule type" value="Genomic_DNA"/>
</dbReference>
<evidence type="ECO:0000259" key="2">
    <source>
        <dbReference type="Pfam" id="PF13229"/>
    </source>
</evidence>
<evidence type="ECO:0000313" key="3">
    <source>
        <dbReference type="EMBL" id="MEQ3540655.1"/>
    </source>
</evidence>
<sequence length="296" mass="31311">MAVGVALAGCTPGLPDTAHGADRIDTSPSPIPGGSRSEAHRSRDSFPSAADTGPDGPLAPYDGPLVVRTDGTVIENVEIVAPQVLVAANDVTFRNVRFVYSGEIDAEYAMVAVDPRVRGTTFEDCEIDGRNGTARAISGAGGVTVKSCNIHDVGNGVEVQSDLTVEDSWIHNIRTRAGTEWHADGIQTRDHDVQNVRIVNNTILLDGDETAAVNIMVKSGRPKNIVVSDNLVGGGSYTLSVDAAEPADGFAVQSNYFTTESFPNVGRWGAWYPRGRNIEAGGNRVLETAAELEPAR</sequence>
<dbReference type="InterPro" id="IPR011050">
    <property type="entry name" value="Pectin_lyase_fold/virulence"/>
</dbReference>
<dbReference type="InterPro" id="IPR012334">
    <property type="entry name" value="Pectin_lyas_fold"/>
</dbReference>
<feature type="region of interest" description="Disordered" evidence="1">
    <location>
        <begin position="14"/>
        <end position="63"/>
    </location>
</feature>
<dbReference type="RefSeq" id="WP_345644345.1">
    <property type="nucleotide sequence ID" value="NZ_BAABLY010000025.1"/>
</dbReference>
<dbReference type="Proteomes" id="UP001464923">
    <property type="component" value="Unassembled WGS sequence"/>
</dbReference>
<dbReference type="SUPFAM" id="SSF51126">
    <property type="entry name" value="Pectin lyase-like"/>
    <property type="match status" value="1"/>
</dbReference>